<dbReference type="InterPro" id="IPR012340">
    <property type="entry name" value="NA-bd_OB-fold"/>
</dbReference>
<protein>
    <recommendedName>
        <fullName evidence="2">Pyrin domain-containing protein</fullName>
    </recommendedName>
</protein>
<gene>
    <name evidence="3" type="ORF">OJAV_G00135760</name>
</gene>
<accession>A0A437CKV9</accession>
<feature type="compositionally biased region" description="Basic and acidic residues" evidence="1">
    <location>
        <begin position="148"/>
        <end position="165"/>
    </location>
</feature>
<dbReference type="Gene3D" id="1.10.533.10">
    <property type="entry name" value="Death Domain, Fas"/>
    <property type="match status" value="1"/>
</dbReference>
<dbReference type="Proteomes" id="UP000283210">
    <property type="component" value="Chromosome 14"/>
</dbReference>
<dbReference type="SUPFAM" id="SSF50249">
    <property type="entry name" value="Nucleic acid-binding proteins"/>
    <property type="match status" value="2"/>
</dbReference>
<dbReference type="Gene3D" id="2.40.50.140">
    <property type="entry name" value="Nucleic acid-binding proteins"/>
    <property type="match status" value="2"/>
</dbReference>
<feature type="compositionally biased region" description="Basic and acidic residues" evidence="1">
    <location>
        <begin position="214"/>
        <end position="231"/>
    </location>
</feature>
<feature type="region of interest" description="Disordered" evidence="1">
    <location>
        <begin position="91"/>
        <end position="276"/>
    </location>
</feature>
<evidence type="ECO:0000256" key="1">
    <source>
        <dbReference type="SAM" id="MobiDB-lite"/>
    </source>
</evidence>
<feature type="compositionally biased region" description="Polar residues" evidence="1">
    <location>
        <begin position="245"/>
        <end position="254"/>
    </location>
</feature>
<dbReference type="InterPro" id="IPR011029">
    <property type="entry name" value="DEATH-like_dom_sf"/>
</dbReference>
<reference evidence="3 4" key="1">
    <citation type="submission" date="2018-11" db="EMBL/GenBank/DDBJ databases">
        <authorList>
            <person name="Lopez-Roques C."/>
            <person name="Donnadieu C."/>
            <person name="Bouchez O."/>
            <person name="Klopp C."/>
            <person name="Cabau C."/>
            <person name="Zahm M."/>
        </authorList>
    </citation>
    <scope>NUCLEOTIDE SEQUENCE [LARGE SCALE GENOMIC DNA]</scope>
    <source>
        <strain evidence="3">RS831</strain>
        <tissue evidence="3">Whole body</tissue>
    </source>
</reference>
<sequence>MAAERWKLTLIKILEQLDDQQYEKTLLLLKKIPKRKKEEKSRAQMAQTIIEHYGDEKSVLEVDRIMKVIPRMDNAVQNLLRPFVEKIKAGKKRKLEADPETGLKMLRQKSAAGKKRKLEADPKTGGKMLQKKSAAGSKKNQVVSDSSGKNKEPGKKRKLDADPKVPRTPNIMEQKSAAGKKRKQEDDPKTGGKIVQKKSAAGSKKNQEVLDSSGKNKEPGKKRKLEADPKTGLKILQKKSAAGSKENQVLSDSSGKNKEPGDLKSPQLDEVQPSSSWRKPIAELQNGVDLSQKSVVGKVVEKSDLRTYETKEKQKKFFFYLGIADDSGCIKVMVYGKDKYSVFKEGECYNFRNVIVEENIMKFTSKSSTSRAGKLDVPKDLEQKARMLIYGEDPVVSIEEIKRLDEKERVSVEGTVIEIRKTDSVVTKENQTKIKIRKFKLEDRTRSIYITLWGKGIQHLKGVSVGDTVKVTNLKTNHCNETVSLNSTDSTRIIKLKCATLQDVQMEIVGIKKAGKLQMELDIVIDKQAKFFSVKSAVLAEALGVQQGSDVEKRLLEKIPCLAKAKIKGDRILKLTGMKDEERVQMRM</sequence>
<evidence type="ECO:0000313" key="4">
    <source>
        <dbReference type="Proteomes" id="UP000283210"/>
    </source>
</evidence>
<dbReference type="PROSITE" id="PS50824">
    <property type="entry name" value="DAPIN"/>
    <property type="match status" value="1"/>
</dbReference>
<feature type="domain" description="Pyrin" evidence="2">
    <location>
        <begin position="1"/>
        <end position="86"/>
    </location>
</feature>
<name>A0A437CKV9_ORYJA</name>
<dbReference type="OrthoDB" id="8838938at2759"/>
<feature type="compositionally biased region" description="Polar residues" evidence="1">
    <location>
        <begin position="138"/>
        <end position="147"/>
    </location>
</feature>
<dbReference type="InterPro" id="IPR004020">
    <property type="entry name" value="DAPIN"/>
</dbReference>
<dbReference type="EMBL" id="CM012450">
    <property type="protein sequence ID" value="RVE63410.1"/>
    <property type="molecule type" value="Genomic_DNA"/>
</dbReference>
<keyword evidence="4" id="KW-1185">Reference proteome</keyword>
<proteinExistence type="predicted"/>
<evidence type="ECO:0000313" key="3">
    <source>
        <dbReference type="EMBL" id="RVE63410.1"/>
    </source>
</evidence>
<organism evidence="3 4">
    <name type="scientific">Oryzias javanicus</name>
    <name type="common">Javanese ricefish</name>
    <name type="synonym">Aplocheilus javanicus</name>
    <dbReference type="NCBI Taxonomy" id="123683"/>
    <lineage>
        <taxon>Eukaryota</taxon>
        <taxon>Metazoa</taxon>
        <taxon>Chordata</taxon>
        <taxon>Craniata</taxon>
        <taxon>Vertebrata</taxon>
        <taxon>Euteleostomi</taxon>
        <taxon>Actinopterygii</taxon>
        <taxon>Neopterygii</taxon>
        <taxon>Teleostei</taxon>
        <taxon>Neoteleostei</taxon>
        <taxon>Acanthomorphata</taxon>
        <taxon>Ovalentaria</taxon>
        <taxon>Atherinomorphae</taxon>
        <taxon>Beloniformes</taxon>
        <taxon>Adrianichthyidae</taxon>
        <taxon>Oryziinae</taxon>
        <taxon>Oryzias</taxon>
    </lineage>
</organism>
<reference evidence="3 4" key="2">
    <citation type="submission" date="2019-01" db="EMBL/GenBank/DDBJ databases">
        <title>A chromosome length genome reference of the Java medaka (oryzias javanicus).</title>
        <authorList>
            <person name="Herpin A."/>
            <person name="Takehana Y."/>
            <person name="Naruse K."/>
            <person name="Ansai S."/>
            <person name="Kawaguchi M."/>
        </authorList>
    </citation>
    <scope>NUCLEOTIDE SEQUENCE [LARGE SCALE GENOMIC DNA]</scope>
    <source>
        <strain evidence="3">RS831</strain>
        <tissue evidence="3">Whole body</tissue>
    </source>
</reference>
<evidence type="ECO:0000259" key="2">
    <source>
        <dbReference type="PROSITE" id="PS50824"/>
    </source>
</evidence>
<dbReference type="AlphaFoldDB" id="A0A437CKV9"/>